<comment type="similarity">
    <text evidence="2 9">Belongs to the carbamoyltransferase HypF family.</text>
</comment>
<dbReference type="Pfam" id="PF22521">
    <property type="entry name" value="HypF_C_2"/>
    <property type="match status" value="1"/>
</dbReference>
<dbReference type="GO" id="GO:0051604">
    <property type="term" value="P:protein maturation"/>
    <property type="evidence" value="ECO:0007669"/>
    <property type="project" value="TreeGrafter"/>
</dbReference>
<feature type="domain" description="Zinc finger HypF-type" evidence="12">
    <location>
        <begin position="159"/>
        <end position="191"/>
    </location>
</feature>
<evidence type="ECO:0000256" key="8">
    <source>
        <dbReference type="ARBA" id="ARBA00072168"/>
    </source>
</evidence>
<dbReference type="Proteomes" id="UP000094849">
    <property type="component" value="Unassembled WGS sequence"/>
</dbReference>
<dbReference type="InterPro" id="IPR004421">
    <property type="entry name" value="Carbamoyltransferase_HypF"/>
</dbReference>
<evidence type="ECO:0000256" key="4">
    <source>
        <dbReference type="ARBA" id="ARBA00022723"/>
    </source>
</evidence>
<protein>
    <recommendedName>
        <fullName evidence="8 9">Carbamoyltransferase HypF</fullName>
        <ecNumber evidence="9">6.2.-.-</ecNumber>
    </recommendedName>
</protein>
<dbReference type="EMBL" id="LVJZ01000003">
    <property type="protein sequence ID" value="ODB98132.1"/>
    <property type="molecule type" value="Genomic_DNA"/>
</dbReference>
<dbReference type="SUPFAM" id="SSF55821">
    <property type="entry name" value="YrdC/RibB"/>
    <property type="match status" value="1"/>
</dbReference>
<dbReference type="InterPro" id="IPR051060">
    <property type="entry name" value="Carbamoyltrans_HypF-like"/>
</dbReference>
<dbReference type="GO" id="GO:0016874">
    <property type="term" value="F:ligase activity"/>
    <property type="evidence" value="ECO:0007669"/>
    <property type="project" value="UniProtKB-UniRule"/>
</dbReference>
<evidence type="ECO:0000259" key="13">
    <source>
        <dbReference type="Pfam" id="PF17788"/>
    </source>
</evidence>
<dbReference type="RefSeq" id="WP_069024741.1">
    <property type="nucleotide sequence ID" value="NZ_LVJZ01000003.1"/>
</dbReference>
<comment type="caution">
    <text evidence="15">The sequence shown here is derived from an EMBL/GenBank/DDBJ whole genome shotgun (WGS) entry which is preliminary data.</text>
</comment>
<evidence type="ECO:0000259" key="11">
    <source>
        <dbReference type="Pfam" id="PF01300"/>
    </source>
</evidence>
<sequence>MAFESAERIRVQGLVQGVGFRPKVWHLARECGLRGSVWNDAQGVEIHLCGEAAQIDRFCQLLLDDPPPLARIDDLKRQPTDDLPEQASFEISVSQQGEIQTGVVPDAATCQACVEDFQDPQNRRYRYPFTNCTHCGPRLTIVERIPYDRANTSMRHFPLCEACRHEYEDPADRRFHAQPNACPECGPKVWLCDAQGDVIEPTEAGEDAIQEASRRLAQGAILAIKGIGGFHLACDGTNEQAVTTLRERKRRHHKPFALMARDCEVIIRYCKLNEKEAGLLAESSAPILLLEQREDNGLPENLAPGQASLGFMLPYSPLHHLLLADWDRPLVMTSGNMIEEPQCIDNREATERLQPLADLFLLHDREIINRVDDSVVRLVDGEARLLRRARGYAPAPIPLPEGFGQAPELLALGGELKNTFCLLRQGKGILSQHIGDLENLISYQDYLKNLELYAGLYDHHPSHLVADRHPNYRSTQHARTLAEEQGLELLLVQHHHAHIASVLAENEWSLDGGEVLGIALDGSGYGDDGTIWGGEFLQADYLGFKRLGHLNPVPLPGGVQAIKQPWRNTFSQLNHYLGWQMVADQWGDLEAVKWLQQQPIEVLLRMVSGSVNSPMSSSCGRLFDGVAGLLNLCREEISYEGQAAIELETLARLGREPEDEGYRLNPVAADGVQCLQAEGLWLGLLQDLRKGVAVERIAWRFHAGLAISISELAAQLARQAELDTIALSGGVFQNKTLFELVSANLSGQGFRLLSHRQVPSNDGGLALGQAAIGAAVALS</sequence>
<keyword evidence="16" id="KW-1185">Reference proteome</keyword>
<dbReference type="AlphaFoldDB" id="A0A1E2UU72"/>
<evidence type="ECO:0000259" key="12">
    <source>
        <dbReference type="Pfam" id="PF07503"/>
    </source>
</evidence>
<keyword evidence="6" id="KW-0862">Zinc</keyword>
<dbReference type="Gene3D" id="3.30.110.120">
    <property type="match status" value="1"/>
</dbReference>
<dbReference type="Pfam" id="PF01300">
    <property type="entry name" value="Sua5_yciO_yrdC"/>
    <property type="match status" value="1"/>
</dbReference>
<dbReference type="PANTHER" id="PTHR42959">
    <property type="entry name" value="CARBAMOYLTRANSFERASE"/>
    <property type="match status" value="1"/>
</dbReference>
<keyword evidence="5" id="KW-0863">Zinc-finger</keyword>
<proteinExistence type="inferred from homology"/>
<dbReference type="Gene3D" id="3.90.870.50">
    <property type="match status" value="1"/>
</dbReference>
<dbReference type="EC" id="6.2.-.-" evidence="9"/>
<name>A0A1E2UU72_9GAMM</name>
<dbReference type="Gene3D" id="3.30.420.360">
    <property type="match status" value="1"/>
</dbReference>
<dbReference type="InterPro" id="IPR017968">
    <property type="entry name" value="Acylphosphatase_CS"/>
</dbReference>
<dbReference type="InterPro" id="IPR055128">
    <property type="entry name" value="HypF_C_2"/>
</dbReference>
<dbReference type="InterPro" id="IPR017945">
    <property type="entry name" value="DHBP_synth_RibB-like_a/b_dom"/>
</dbReference>
<feature type="domain" description="Acylphosphatase-like" evidence="10">
    <location>
        <begin position="8"/>
        <end position="91"/>
    </location>
</feature>
<dbReference type="UniPathway" id="UPA00335"/>
<evidence type="ECO:0000313" key="16">
    <source>
        <dbReference type="Proteomes" id="UP000094849"/>
    </source>
</evidence>
<feature type="domain" description="Zinc finger HypF-type" evidence="12">
    <location>
        <begin position="109"/>
        <end position="142"/>
    </location>
</feature>
<feature type="domain" description="YrdC-like" evidence="11">
    <location>
        <begin position="216"/>
        <end position="389"/>
    </location>
</feature>
<evidence type="ECO:0000259" key="10">
    <source>
        <dbReference type="Pfam" id="PF00708"/>
    </source>
</evidence>
<keyword evidence="3" id="KW-0436">Ligase</keyword>
<dbReference type="SUPFAM" id="SSF54975">
    <property type="entry name" value="Acylphosphatase/BLUF domain-like"/>
    <property type="match status" value="1"/>
</dbReference>
<evidence type="ECO:0000256" key="6">
    <source>
        <dbReference type="ARBA" id="ARBA00022833"/>
    </source>
</evidence>
<evidence type="ECO:0000256" key="2">
    <source>
        <dbReference type="ARBA" id="ARBA00008097"/>
    </source>
</evidence>
<feature type="domain" description="Carbamoyltransferase Kae1-like" evidence="14">
    <location>
        <begin position="517"/>
        <end position="769"/>
    </location>
</feature>
<dbReference type="PIRSF" id="PIRSF006256">
    <property type="entry name" value="CMPcnvr_hdrg_mat"/>
    <property type="match status" value="1"/>
</dbReference>
<dbReference type="InterPro" id="IPR036046">
    <property type="entry name" value="Acylphosphatase-like_dom_sf"/>
</dbReference>
<evidence type="ECO:0000313" key="15">
    <source>
        <dbReference type="EMBL" id="ODB98132.1"/>
    </source>
</evidence>
<dbReference type="Pfam" id="PF07503">
    <property type="entry name" value="zf-HYPF"/>
    <property type="match status" value="2"/>
</dbReference>
<evidence type="ECO:0000256" key="9">
    <source>
        <dbReference type="PIRNR" id="PIRNR006256"/>
    </source>
</evidence>
<evidence type="ECO:0000256" key="7">
    <source>
        <dbReference type="ARBA" id="ARBA00048220"/>
    </source>
</evidence>
<dbReference type="STRING" id="1818881.A3196_16020"/>
<evidence type="ECO:0000256" key="5">
    <source>
        <dbReference type="ARBA" id="ARBA00022771"/>
    </source>
</evidence>
<comment type="catalytic activity">
    <reaction evidence="7 9">
        <text>C-terminal L-cysteinyl-[HypE protein] + carbamoyl phosphate + ATP + H2O = C-terminal S-carboxamide-L-cysteinyl-[HypE protein] + AMP + phosphate + diphosphate + H(+)</text>
        <dbReference type="Rhea" id="RHEA:55636"/>
        <dbReference type="Rhea" id="RHEA-COMP:14247"/>
        <dbReference type="Rhea" id="RHEA-COMP:14392"/>
        <dbReference type="ChEBI" id="CHEBI:15377"/>
        <dbReference type="ChEBI" id="CHEBI:15378"/>
        <dbReference type="ChEBI" id="CHEBI:30616"/>
        <dbReference type="ChEBI" id="CHEBI:33019"/>
        <dbReference type="ChEBI" id="CHEBI:43474"/>
        <dbReference type="ChEBI" id="CHEBI:58228"/>
        <dbReference type="ChEBI" id="CHEBI:76913"/>
        <dbReference type="ChEBI" id="CHEBI:139126"/>
        <dbReference type="ChEBI" id="CHEBI:456215"/>
    </reaction>
</comment>
<keyword evidence="4" id="KW-0479">Metal-binding</keyword>
<dbReference type="PROSITE" id="PS00150">
    <property type="entry name" value="ACYLPHOSPHATASE_1"/>
    <property type="match status" value="1"/>
</dbReference>
<dbReference type="InterPro" id="IPR006070">
    <property type="entry name" value="Sua5-like_dom"/>
</dbReference>
<comment type="pathway">
    <text evidence="1 9">Protein modification; [NiFe] hydrogenase maturation.</text>
</comment>
<dbReference type="NCBIfam" id="TIGR00143">
    <property type="entry name" value="hypF"/>
    <property type="match status" value="1"/>
</dbReference>
<dbReference type="InterPro" id="IPR001792">
    <property type="entry name" value="Acylphosphatase-like_dom"/>
</dbReference>
<evidence type="ECO:0000259" key="14">
    <source>
        <dbReference type="Pfam" id="PF22521"/>
    </source>
</evidence>
<gene>
    <name evidence="15" type="ORF">A3196_16020</name>
</gene>
<dbReference type="Pfam" id="PF17788">
    <property type="entry name" value="HypF_C"/>
    <property type="match status" value="1"/>
</dbReference>
<evidence type="ECO:0000256" key="1">
    <source>
        <dbReference type="ARBA" id="ARBA00004711"/>
    </source>
</evidence>
<dbReference type="Gene3D" id="3.30.420.40">
    <property type="match status" value="1"/>
</dbReference>
<reference evidence="15 16" key="1">
    <citation type="submission" date="2016-03" db="EMBL/GenBank/DDBJ databases">
        <title>Chemosynthetic sulphur-oxidizing symbionts of marine invertebrate animals are capable of nitrogen fixation.</title>
        <authorList>
            <person name="Petersen J.M."/>
            <person name="Kemper A."/>
            <person name="Gruber-Vodicka H."/>
            <person name="Cardini U."/>
            <person name="Geest Mvander."/>
            <person name="Kleiner M."/>
            <person name="Bulgheresi S."/>
            <person name="Fussmann M."/>
            <person name="Herbold C."/>
            <person name="Seah B.K.B."/>
            <person name="Antony C.Paul."/>
            <person name="Liu D."/>
            <person name="Belitz A."/>
            <person name="Weber M."/>
        </authorList>
    </citation>
    <scope>NUCLEOTIDE SEQUENCE [LARGE SCALE GENOMIC DNA]</scope>
    <source>
        <strain evidence="15">G_D</strain>
    </source>
</reference>
<feature type="domain" description="HypF Kae1-like" evidence="13">
    <location>
        <begin position="406"/>
        <end position="505"/>
    </location>
</feature>
<dbReference type="Pfam" id="PF00708">
    <property type="entry name" value="Acylphosphatase"/>
    <property type="match status" value="1"/>
</dbReference>
<dbReference type="InterPro" id="IPR011125">
    <property type="entry name" value="Znf_HypF"/>
</dbReference>
<evidence type="ECO:0000256" key="3">
    <source>
        <dbReference type="ARBA" id="ARBA00022598"/>
    </source>
</evidence>
<keyword evidence="15" id="KW-0808">Transferase</keyword>
<comment type="function">
    <text evidence="9">Involved in the maturation of [NiFe] hydrogenases. Along with HypE, it catalyzes the synthesis of the CN ligands of the active site iron of [NiFe]-hydrogenases. HypF functions as a carbamoyl transferase using carbamoylphosphate as a substrate and transferring the carboxamido moiety in an ATP-dependent reaction to the thiolate of the C-terminal cysteine of HypE yielding a protein-S-carboxamide.</text>
</comment>
<dbReference type="PANTHER" id="PTHR42959:SF1">
    <property type="entry name" value="CARBAMOYLTRANSFERASE HYPF"/>
    <property type="match status" value="1"/>
</dbReference>
<dbReference type="GO" id="GO:0008270">
    <property type="term" value="F:zinc ion binding"/>
    <property type="evidence" value="ECO:0007669"/>
    <property type="project" value="UniProtKB-KW"/>
</dbReference>
<organism evidence="15 16">
    <name type="scientific">Candidatus Thiodiazotropha endoloripes</name>
    <dbReference type="NCBI Taxonomy" id="1818881"/>
    <lineage>
        <taxon>Bacteria</taxon>
        <taxon>Pseudomonadati</taxon>
        <taxon>Pseudomonadota</taxon>
        <taxon>Gammaproteobacteria</taxon>
        <taxon>Chromatiales</taxon>
        <taxon>Sedimenticolaceae</taxon>
        <taxon>Candidatus Thiodiazotropha</taxon>
    </lineage>
</organism>
<accession>A0A1E2UU72</accession>
<dbReference type="GO" id="GO:0003725">
    <property type="term" value="F:double-stranded RNA binding"/>
    <property type="evidence" value="ECO:0007669"/>
    <property type="project" value="InterPro"/>
</dbReference>
<dbReference type="GO" id="GO:0016743">
    <property type="term" value="F:carboxyl- or carbamoyltransferase activity"/>
    <property type="evidence" value="ECO:0007669"/>
    <property type="project" value="UniProtKB-UniRule"/>
</dbReference>
<dbReference type="InterPro" id="IPR041440">
    <property type="entry name" value="HypF_C"/>
</dbReference>
<dbReference type="FunFam" id="3.30.420.40:FF:000124">
    <property type="entry name" value="Carbamoyltransferase HypF"/>
    <property type="match status" value="1"/>
</dbReference>